<evidence type="ECO:0000313" key="5">
    <source>
        <dbReference type="Proteomes" id="UP000593594"/>
    </source>
</evidence>
<evidence type="ECO:0000313" key="4">
    <source>
        <dbReference type="EMBL" id="QPC41961.1"/>
    </source>
</evidence>
<gene>
    <name evidence="4" type="ORF">HW532_04065</name>
</gene>
<proteinExistence type="predicted"/>
<dbReference type="SUPFAM" id="SSF53474">
    <property type="entry name" value="alpha/beta-Hydrolases"/>
    <property type="match status" value="1"/>
</dbReference>
<name>A0A7S8C240_9HYPH</name>
<dbReference type="InterPro" id="IPR000073">
    <property type="entry name" value="AB_hydrolase_1"/>
</dbReference>
<comment type="cofactor">
    <cofactor evidence="1">
        <name>(R)-lipoate</name>
        <dbReference type="ChEBI" id="CHEBI:83088"/>
    </cofactor>
</comment>
<dbReference type="AlphaFoldDB" id="A0A7S8C240"/>
<dbReference type="Proteomes" id="UP000593594">
    <property type="component" value="Chromosome"/>
</dbReference>
<dbReference type="Gene3D" id="2.40.50.100">
    <property type="match status" value="1"/>
</dbReference>
<feature type="domain" description="Lipoyl-binding" evidence="3">
    <location>
        <begin position="5"/>
        <end position="80"/>
    </location>
</feature>
<dbReference type="RefSeq" id="WP_281397157.1">
    <property type="nucleotide sequence ID" value="NZ_CP058214.1"/>
</dbReference>
<dbReference type="PROSITE" id="PS00189">
    <property type="entry name" value="LIPOYL"/>
    <property type="match status" value="1"/>
</dbReference>
<sequence>MMGRIEPIVMPKWGLAMTEGTVVGWEAGEGDRVDQGQDILEIETTKITNVFEAPAGGTLRRQVVHEGDTVPVGALLGVLADDEVSDEEIDSFVSGFVVEADDGEAAGEGAPEPRKAEAGGRTLRYLEMGAGEGTPVLLVHGFGADLNAWMFVQPTLAEGRRTVALDLPGHGGSQKDVGAGTPESMADTLSAFMDEVGLERAHVVAHSLGGAVALALASAKPDRVSGLTLIAPAGLGDEINHEFITGFIEAGRRKEMKPVLGLLVADPSLVSRDMIEDVLKAKRIDGAEEALRTVAAANFAGGRQAVLLRDALAGLSCPVEIAWGEADRILPASHAEGLPEAVRVRRMADVGHMPHMEAAGEVTRLILAGLE</sequence>
<dbReference type="InterPro" id="IPR011053">
    <property type="entry name" value="Single_hybrid_motif"/>
</dbReference>
<dbReference type="PANTHER" id="PTHR46438">
    <property type="entry name" value="ALPHA/BETA-HYDROLASES SUPERFAMILY PROTEIN"/>
    <property type="match status" value="1"/>
</dbReference>
<dbReference type="InterPro" id="IPR000089">
    <property type="entry name" value="Biotin_lipoyl"/>
</dbReference>
<dbReference type="InterPro" id="IPR029058">
    <property type="entry name" value="AB_hydrolase_fold"/>
</dbReference>
<keyword evidence="5" id="KW-1185">Reference proteome</keyword>
<dbReference type="PRINTS" id="PR00111">
    <property type="entry name" value="ABHYDROLASE"/>
</dbReference>
<evidence type="ECO:0000256" key="2">
    <source>
        <dbReference type="ARBA" id="ARBA00022823"/>
    </source>
</evidence>
<dbReference type="Pfam" id="PF00561">
    <property type="entry name" value="Abhydrolase_1"/>
    <property type="match status" value="1"/>
</dbReference>
<reference evidence="4 5" key="1">
    <citation type="submission" date="2020-06" db="EMBL/GenBank/DDBJ databases">
        <title>Genome sequence of 2 isolates from Red Sea Mangroves.</title>
        <authorList>
            <person name="Sefrji F."/>
            <person name="Michoud G."/>
            <person name="Merlino G."/>
            <person name="Daffonchio D."/>
        </authorList>
    </citation>
    <scope>NUCLEOTIDE SEQUENCE [LARGE SCALE GENOMIC DNA]</scope>
    <source>
        <strain evidence="4 5">R1DC25</strain>
    </source>
</reference>
<dbReference type="PANTHER" id="PTHR46438:SF11">
    <property type="entry name" value="LIPASE-RELATED"/>
    <property type="match status" value="1"/>
</dbReference>
<organism evidence="4 5">
    <name type="scientific">Kaustia mangrovi</name>
    <dbReference type="NCBI Taxonomy" id="2593653"/>
    <lineage>
        <taxon>Bacteria</taxon>
        <taxon>Pseudomonadati</taxon>
        <taxon>Pseudomonadota</taxon>
        <taxon>Alphaproteobacteria</taxon>
        <taxon>Hyphomicrobiales</taxon>
        <taxon>Parvibaculaceae</taxon>
        <taxon>Kaustia</taxon>
    </lineage>
</organism>
<dbReference type="SUPFAM" id="SSF51230">
    <property type="entry name" value="Single hybrid motif"/>
    <property type="match status" value="1"/>
</dbReference>
<dbReference type="Gene3D" id="3.40.50.1820">
    <property type="entry name" value="alpha/beta hydrolase"/>
    <property type="match status" value="1"/>
</dbReference>
<dbReference type="NCBIfam" id="NF011457">
    <property type="entry name" value="PRK14875.1"/>
    <property type="match status" value="1"/>
</dbReference>
<dbReference type="PROSITE" id="PS50968">
    <property type="entry name" value="BIOTINYL_LIPOYL"/>
    <property type="match status" value="1"/>
</dbReference>
<dbReference type="GO" id="GO:0016740">
    <property type="term" value="F:transferase activity"/>
    <property type="evidence" value="ECO:0007669"/>
    <property type="project" value="UniProtKB-KW"/>
</dbReference>
<dbReference type="KEGG" id="kmn:HW532_04065"/>
<dbReference type="CDD" id="cd06849">
    <property type="entry name" value="lipoyl_domain"/>
    <property type="match status" value="1"/>
</dbReference>
<keyword evidence="4" id="KW-0808">Transferase</keyword>
<dbReference type="EMBL" id="CP058214">
    <property type="protein sequence ID" value="QPC41961.1"/>
    <property type="molecule type" value="Genomic_DNA"/>
</dbReference>
<accession>A0A7S8C240</accession>
<protein>
    <submittedName>
        <fullName evidence="4">Acetoin dehydrogenase dihydrolipoyllysine-residue acetyltransferase subunit</fullName>
    </submittedName>
</protein>
<dbReference type="InterPro" id="IPR003016">
    <property type="entry name" value="2-oxoA_DH_lipoyl-BS"/>
</dbReference>
<evidence type="ECO:0000256" key="1">
    <source>
        <dbReference type="ARBA" id="ARBA00001938"/>
    </source>
</evidence>
<dbReference type="Pfam" id="PF00364">
    <property type="entry name" value="Biotin_lipoyl"/>
    <property type="match status" value="1"/>
</dbReference>
<evidence type="ECO:0000259" key="3">
    <source>
        <dbReference type="PROSITE" id="PS50968"/>
    </source>
</evidence>
<keyword evidence="2" id="KW-0450">Lipoyl</keyword>